<proteinExistence type="predicted"/>
<reference evidence="2" key="1">
    <citation type="submission" date="2016-11" db="UniProtKB">
        <authorList>
            <consortium name="WormBaseParasite"/>
        </authorList>
    </citation>
    <scope>IDENTIFICATION</scope>
    <source>
        <strain evidence="2">KR3021</strain>
    </source>
</reference>
<accession>A0AC35TQV5</accession>
<sequence length="631" mass="74259">MELQWFEDEIGRFDEHIKYLNRVNCDLPRSSQDMPSYTLDEWKQLEPEKKAKVIQIIEKLAIPQRLPKRISINRNEQSTLVCINDMLNDKKLNNLMFFDRGHSHRSNLLDNFKTLSSELSQSIANQTKFYRYHLNEVNVKLIYDIYSICGQINDFPQLIGTPSMQQQIGTLNPSDFHGTFKIHLYVMGGIVKMKDLIVRLSVPLLIEKLLSLCRNVFWLQVVEPSKNEFQTIEEIERIHKEFRFAFNSFKSDQIRRISFNQQYGLFYTLKYFDVEDRNFLVNLPKLEELVINLFKGSFCEVDFAGRQNNLKEYIRLLELFKSKIQASNVKTITIILKERIESPNVNKLTNIPSVGLLFWEMLNSLKIKIGIYADHFGSLPFYENYLFYVEGPLNLHFNKVSSNEIMLFQYLDDNDKLRNVESVTIQDFGYSIESDHSFLVNLLVFCKVGTNLKKLTVKASANSDSDNQNFIYFNLPTNIEELTLFGIKIVDDKWMATISKKYPKLKVLALDSLQFDLLDVTTIYSNFPSLQIIYHNCSHHKSQIMYPSTIKALIIECKCLQSGSIFPRQTQFIPKCTCTLQQPGTTFKNLLRLNNPRYRSKFYIYYNDKGYWNSFIKFHPSFMWYERFDFI</sequence>
<dbReference type="Proteomes" id="UP000095286">
    <property type="component" value="Unplaced"/>
</dbReference>
<organism evidence="1 2">
    <name type="scientific">Rhabditophanes sp. KR3021</name>
    <dbReference type="NCBI Taxonomy" id="114890"/>
    <lineage>
        <taxon>Eukaryota</taxon>
        <taxon>Metazoa</taxon>
        <taxon>Ecdysozoa</taxon>
        <taxon>Nematoda</taxon>
        <taxon>Chromadorea</taxon>
        <taxon>Rhabditida</taxon>
        <taxon>Tylenchina</taxon>
        <taxon>Panagrolaimomorpha</taxon>
        <taxon>Strongyloidoidea</taxon>
        <taxon>Alloionematidae</taxon>
        <taxon>Rhabditophanes</taxon>
    </lineage>
</organism>
<evidence type="ECO:0000313" key="1">
    <source>
        <dbReference type="Proteomes" id="UP000095286"/>
    </source>
</evidence>
<dbReference type="WBParaSite" id="RSKR_0000314050.1">
    <property type="protein sequence ID" value="RSKR_0000314050.1"/>
    <property type="gene ID" value="RSKR_0000314050"/>
</dbReference>
<evidence type="ECO:0000313" key="2">
    <source>
        <dbReference type="WBParaSite" id="RSKR_0000314050.1"/>
    </source>
</evidence>
<protein>
    <submittedName>
        <fullName evidence="2">FTH domain-containing protein</fullName>
    </submittedName>
</protein>
<name>A0AC35TQV5_9BILA</name>